<organism evidence="3 4">
    <name type="scientific">Sorangium cellulosum</name>
    <name type="common">Polyangium cellulosum</name>
    <dbReference type="NCBI Taxonomy" id="56"/>
    <lineage>
        <taxon>Bacteria</taxon>
        <taxon>Pseudomonadati</taxon>
        <taxon>Myxococcota</taxon>
        <taxon>Polyangia</taxon>
        <taxon>Polyangiales</taxon>
        <taxon>Polyangiaceae</taxon>
        <taxon>Sorangium</taxon>
    </lineage>
</organism>
<feature type="compositionally biased region" description="Low complexity" evidence="1">
    <location>
        <begin position="589"/>
        <end position="604"/>
    </location>
</feature>
<proteinExistence type="predicted"/>
<keyword evidence="2" id="KW-1133">Transmembrane helix</keyword>
<sequence>MTDRPARERLEALQRTVMTCWYSPFQLARSALDMTVSRLMGARGDFRLLEAIAGPQAPFDFAVRGGAARDELWLDYVADTGDGFNPTYAIASVLARPALSLGGRETRRGEVLIMGGDQVYPSATRQAYWTRLVEPYAAALPKAELKEAPYLFAIPGNHDWYDGLTSFMRLFGQKRTLGAWKTLQSRSYFALKLPHGFWLLGVDIHLEADIDQPQIEYFCRLARQEMRDGDRVVICTAEPDWVKGALYNPDLQSNLAFFEKQLADARPGVEVVARVAGDLHHYRRHESADGRQNITAGGGGAFLHPTHGELVEEVRSGAGADQRRYALKASFPSASDSRRLAWRNLLFARYNLGFWPVAAFVYMLSSLTLPKPGSGAVAWVLVVLLLFIFFTDTSRAWYRRLAGSLHAFAHLGAALGLTYLGGALLDVDVRHHASLWSLLGVTLFVGVTGAVVGSTLMGVYLLISLNIARRHGNEAFSALRIEDYKNFLRIHVHPGGLTVYPVGLRKVPRAWKVDEDRKPGAPWFVPACGALEPELIEEPITIPIAPQHRRRGQPTTDAAVAGACERSASAPREPQEMSEPREPREPRSRPSAAGATADAGAPDP</sequence>
<dbReference type="Proteomes" id="UP000075260">
    <property type="component" value="Unassembled WGS sequence"/>
</dbReference>
<dbReference type="AlphaFoldDB" id="A0A150QTK1"/>
<gene>
    <name evidence="3" type="ORF">BE15_03530</name>
</gene>
<protein>
    <submittedName>
        <fullName evidence="3">Calcineurin</fullName>
    </submittedName>
</protein>
<evidence type="ECO:0000313" key="3">
    <source>
        <dbReference type="EMBL" id="KYF70888.1"/>
    </source>
</evidence>
<evidence type="ECO:0000313" key="4">
    <source>
        <dbReference type="Proteomes" id="UP000075260"/>
    </source>
</evidence>
<dbReference type="OrthoDB" id="500534at2"/>
<comment type="caution">
    <text evidence="3">The sequence shown here is derived from an EMBL/GenBank/DDBJ whole genome shotgun (WGS) entry which is preliminary data.</text>
</comment>
<keyword evidence="2" id="KW-0812">Transmembrane</keyword>
<dbReference type="RefSeq" id="WP_061607333.1">
    <property type="nucleotide sequence ID" value="NZ_JEMA01000371.1"/>
</dbReference>
<name>A0A150QTK1_SORCE</name>
<evidence type="ECO:0000256" key="1">
    <source>
        <dbReference type="SAM" id="MobiDB-lite"/>
    </source>
</evidence>
<dbReference type="PANTHER" id="PTHR34211">
    <property type="entry name" value="CALCINEURIN-LIKE METALLO-PHOSPHOESTERASE SUPERFAMILY PROTEIN"/>
    <property type="match status" value="1"/>
</dbReference>
<feature type="transmembrane region" description="Helical" evidence="2">
    <location>
        <begin position="376"/>
        <end position="393"/>
    </location>
</feature>
<dbReference type="SUPFAM" id="SSF56300">
    <property type="entry name" value="Metallo-dependent phosphatases"/>
    <property type="match status" value="1"/>
</dbReference>
<feature type="transmembrane region" description="Helical" evidence="2">
    <location>
        <begin position="346"/>
        <end position="364"/>
    </location>
</feature>
<evidence type="ECO:0000256" key="2">
    <source>
        <dbReference type="SAM" id="Phobius"/>
    </source>
</evidence>
<feature type="compositionally biased region" description="Basic and acidic residues" evidence="1">
    <location>
        <begin position="573"/>
        <end position="588"/>
    </location>
</feature>
<dbReference type="EMBL" id="JEMA01000371">
    <property type="protein sequence ID" value="KYF70888.1"/>
    <property type="molecule type" value="Genomic_DNA"/>
</dbReference>
<dbReference type="InterPro" id="IPR029052">
    <property type="entry name" value="Metallo-depent_PP-like"/>
</dbReference>
<accession>A0A150QTK1</accession>
<dbReference type="PANTHER" id="PTHR34211:SF3">
    <property type="entry name" value="CALCINEURIN-LIKE METALLO-PHOSPHOESTERASE SUPERFAMILY PROTEIN"/>
    <property type="match status" value="1"/>
</dbReference>
<feature type="region of interest" description="Disordered" evidence="1">
    <location>
        <begin position="545"/>
        <end position="604"/>
    </location>
</feature>
<reference evidence="3 4" key="1">
    <citation type="submission" date="2014-02" db="EMBL/GenBank/DDBJ databases">
        <title>The small core and large imbalanced accessory genome model reveals a collaborative survival strategy of Sorangium cellulosum strains in nature.</title>
        <authorList>
            <person name="Han K."/>
            <person name="Peng R."/>
            <person name="Blom J."/>
            <person name="Li Y.-Z."/>
        </authorList>
    </citation>
    <scope>NUCLEOTIDE SEQUENCE [LARGE SCALE GENOMIC DNA]</scope>
    <source>
        <strain evidence="3 4">So0008-312</strain>
    </source>
</reference>
<keyword evidence="2" id="KW-0472">Membrane</keyword>
<feature type="transmembrane region" description="Helical" evidence="2">
    <location>
        <begin position="437"/>
        <end position="463"/>
    </location>
</feature>
<feature type="transmembrane region" description="Helical" evidence="2">
    <location>
        <begin position="405"/>
        <end position="425"/>
    </location>
</feature>